<dbReference type="Proteomes" id="UP001303760">
    <property type="component" value="Unassembled WGS sequence"/>
</dbReference>
<reference evidence="3" key="1">
    <citation type="journal article" date="2023" name="Mol. Phylogenet. Evol.">
        <title>Genome-scale phylogeny and comparative genomics of the fungal order Sordariales.</title>
        <authorList>
            <person name="Hensen N."/>
            <person name="Bonometti L."/>
            <person name="Westerberg I."/>
            <person name="Brannstrom I.O."/>
            <person name="Guillou S."/>
            <person name="Cros-Aarteil S."/>
            <person name="Calhoun S."/>
            <person name="Haridas S."/>
            <person name="Kuo A."/>
            <person name="Mondo S."/>
            <person name="Pangilinan J."/>
            <person name="Riley R."/>
            <person name="LaButti K."/>
            <person name="Andreopoulos B."/>
            <person name="Lipzen A."/>
            <person name="Chen C."/>
            <person name="Yan M."/>
            <person name="Daum C."/>
            <person name="Ng V."/>
            <person name="Clum A."/>
            <person name="Steindorff A."/>
            <person name="Ohm R.A."/>
            <person name="Martin F."/>
            <person name="Silar P."/>
            <person name="Natvig D.O."/>
            <person name="Lalanne C."/>
            <person name="Gautier V."/>
            <person name="Ament-Velasquez S.L."/>
            <person name="Kruys A."/>
            <person name="Hutchinson M.I."/>
            <person name="Powell A.J."/>
            <person name="Barry K."/>
            <person name="Miller A.N."/>
            <person name="Grigoriev I.V."/>
            <person name="Debuchy R."/>
            <person name="Gladieux P."/>
            <person name="Hiltunen Thoren M."/>
            <person name="Johannesson H."/>
        </authorList>
    </citation>
    <scope>NUCLEOTIDE SEQUENCE</scope>
    <source>
        <strain evidence="3">CBS 532.94</strain>
    </source>
</reference>
<feature type="compositionally biased region" description="Low complexity" evidence="2">
    <location>
        <begin position="93"/>
        <end position="107"/>
    </location>
</feature>
<dbReference type="Gene3D" id="1.10.287.1490">
    <property type="match status" value="1"/>
</dbReference>
<feature type="region of interest" description="Disordered" evidence="2">
    <location>
        <begin position="1"/>
        <end position="111"/>
    </location>
</feature>
<sequence length="713" mass="81019">MSYRSADAYSRRPTDDDRRGSDGRDRYRDSYSRARPSSHYPYRDDRYRRETRDTDAAPRERRIPPESPHDPPPPTPAKSDLATVSARPEQCSRESPVSRSPAASPSLDSDDACKKLVRLLKKQCEIEFELARLKRDREHLNDKLKQRQAEYEKSMVKHAEFPSVPEVQNMHRTRYAEQVRFLDAQITKAQEEAVKASCAALQAMRDLFSAQNRESDDKGAASAAFLQQAEKLKKQEAEITELKAKHRQLEERKEAEIKELRTKIRQLEERNSQDKSDLKAELSRRDAEMKGEMMMLKKAMSDEWKRELKEQLGLHRLEFEKQRADQKQSQQTDLRSQFSKHEEELRKAVEQQLLAHRSSSDTISTQEISTLIQKQSLTLQSDVSGLSIRVDELTGQLAQRTQDSVNLRNSLDTCTQQVEDQARKINDHEAQLSNIDFDVLDRVAEAISFDLPNLKRKVERIQSKVDDIPKEIDAKHDALYGKVEQYVGRIGTSLGQILDDTQRTVENHGARIKALEEGAASGGGRADIPQGHATELEFESINSDVAAIKTDYELTKAEVNRLAQEYSGLVDQINQANQSVKEASQSFQNQLQPIQLSIVSLDTRYNNLSTRALAEDILAHLAQVYPDAGQITADIGALKTLAESLDSRIESLEGRVEDFKESFEEKFEGSVSNGQERLYREYDECANHSVGHKRKRMGSEMNGVEHLLANGAG</sequence>
<dbReference type="AlphaFoldDB" id="A0AAN7CFX8"/>
<evidence type="ECO:0000256" key="2">
    <source>
        <dbReference type="SAM" id="MobiDB-lite"/>
    </source>
</evidence>
<protein>
    <submittedName>
        <fullName evidence="3">Uncharacterized protein</fullName>
    </submittedName>
</protein>
<feature type="compositionally biased region" description="Basic and acidic residues" evidence="2">
    <location>
        <begin position="9"/>
        <end position="32"/>
    </location>
</feature>
<feature type="coiled-coil region" evidence="1">
    <location>
        <begin position="545"/>
        <end position="579"/>
    </location>
</feature>
<feature type="region of interest" description="Disordered" evidence="2">
    <location>
        <begin position="321"/>
        <end position="342"/>
    </location>
</feature>
<proteinExistence type="predicted"/>
<reference evidence="3" key="2">
    <citation type="submission" date="2023-05" db="EMBL/GenBank/DDBJ databases">
        <authorList>
            <consortium name="Lawrence Berkeley National Laboratory"/>
            <person name="Steindorff A."/>
            <person name="Hensen N."/>
            <person name="Bonometti L."/>
            <person name="Westerberg I."/>
            <person name="Brannstrom I.O."/>
            <person name="Guillou S."/>
            <person name="Cros-Aarteil S."/>
            <person name="Calhoun S."/>
            <person name="Haridas S."/>
            <person name="Kuo A."/>
            <person name="Mondo S."/>
            <person name="Pangilinan J."/>
            <person name="Riley R."/>
            <person name="Labutti K."/>
            <person name="Andreopoulos B."/>
            <person name="Lipzen A."/>
            <person name="Chen C."/>
            <person name="Yanf M."/>
            <person name="Daum C."/>
            <person name="Ng V."/>
            <person name="Clum A."/>
            <person name="Ohm R."/>
            <person name="Martin F."/>
            <person name="Silar P."/>
            <person name="Natvig D."/>
            <person name="Lalanne C."/>
            <person name="Gautier V."/>
            <person name="Ament-Velasquez S.L."/>
            <person name="Kruys A."/>
            <person name="Hutchinson M.I."/>
            <person name="Powell A.J."/>
            <person name="Barry K."/>
            <person name="Miller A.N."/>
            <person name="Grigoriev I.V."/>
            <person name="Debuchy R."/>
            <person name="Gladieux P."/>
            <person name="Thoren M.H."/>
            <person name="Johannesson H."/>
        </authorList>
    </citation>
    <scope>NUCLEOTIDE SEQUENCE</scope>
    <source>
        <strain evidence="3">CBS 532.94</strain>
    </source>
</reference>
<feature type="compositionally biased region" description="Basic and acidic residues" evidence="2">
    <location>
        <begin position="41"/>
        <end position="69"/>
    </location>
</feature>
<accession>A0AAN7CFX8</accession>
<organism evidence="3 4">
    <name type="scientific">Achaetomium macrosporum</name>
    <dbReference type="NCBI Taxonomy" id="79813"/>
    <lineage>
        <taxon>Eukaryota</taxon>
        <taxon>Fungi</taxon>
        <taxon>Dikarya</taxon>
        <taxon>Ascomycota</taxon>
        <taxon>Pezizomycotina</taxon>
        <taxon>Sordariomycetes</taxon>
        <taxon>Sordariomycetidae</taxon>
        <taxon>Sordariales</taxon>
        <taxon>Chaetomiaceae</taxon>
        <taxon>Achaetomium</taxon>
    </lineage>
</organism>
<feature type="coiled-coil region" evidence="1">
    <location>
        <begin position="225"/>
        <end position="284"/>
    </location>
</feature>
<feature type="coiled-coil region" evidence="1">
    <location>
        <begin position="130"/>
        <end position="192"/>
    </location>
</feature>
<evidence type="ECO:0000313" key="4">
    <source>
        <dbReference type="Proteomes" id="UP001303760"/>
    </source>
</evidence>
<keyword evidence="4" id="KW-1185">Reference proteome</keyword>
<feature type="compositionally biased region" description="Polar residues" evidence="2">
    <location>
        <begin position="327"/>
        <end position="337"/>
    </location>
</feature>
<gene>
    <name evidence="3" type="ORF">C8A03DRAFT_12343</name>
</gene>
<keyword evidence="1" id="KW-0175">Coiled coil</keyword>
<comment type="caution">
    <text evidence="3">The sequence shown here is derived from an EMBL/GenBank/DDBJ whole genome shotgun (WGS) entry which is preliminary data.</text>
</comment>
<evidence type="ECO:0000256" key="1">
    <source>
        <dbReference type="SAM" id="Coils"/>
    </source>
</evidence>
<name>A0AAN7CFX8_9PEZI</name>
<dbReference type="EMBL" id="MU860023">
    <property type="protein sequence ID" value="KAK4241356.1"/>
    <property type="molecule type" value="Genomic_DNA"/>
</dbReference>
<evidence type="ECO:0000313" key="3">
    <source>
        <dbReference type="EMBL" id="KAK4241356.1"/>
    </source>
</evidence>